<evidence type="ECO:0000313" key="1">
    <source>
        <dbReference type="EMBL" id="CAB4725449.1"/>
    </source>
</evidence>
<proteinExistence type="predicted"/>
<gene>
    <name evidence="1" type="ORF">UFOPK2715_00740</name>
</gene>
<protein>
    <submittedName>
        <fullName evidence="1">Unannotated protein</fullName>
    </submittedName>
</protein>
<dbReference type="EMBL" id="CAEZYN010000070">
    <property type="protein sequence ID" value="CAB4725449.1"/>
    <property type="molecule type" value="Genomic_DNA"/>
</dbReference>
<accession>A0A6J6RSN5</accession>
<organism evidence="1">
    <name type="scientific">freshwater metagenome</name>
    <dbReference type="NCBI Taxonomy" id="449393"/>
    <lineage>
        <taxon>unclassified sequences</taxon>
        <taxon>metagenomes</taxon>
        <taxon>ecological metagenomes</taxon>
    </lineage>
</organism>
<dbReference type="AlphaFoldDB" id="A0A6J6RSN5"/>
<reference evidence="1" key="1">
    <citation type="submission" date="2020-05" db="EMBL/GenBank/DDBJ databases">
        <authorList>
            <person name="Chiriac C."/>
            <person name="Salcher M."/>
            <person name="Ghai R."/>
            <person name="Kavagutti S V."/>
        </authorList>
    </citation>
    <scope>NUCLEOTIDE SEQUENCE</scope>
</reference>
<sequence>MPPLPTINALVGKSGPLTIVISFASSSSDGISGFSNAKQVASTTSFRLCGGIFVAMPTAIPAEPFTNKLGNLLGRTVGS</sequence>
<name>A0A6J6RSN5_9ZZZZ</name>